<dbReference type="GO" id="GO:0016787">
    <property type="term" value="F:hydrolase activity"/>
    <property type="evidence" value="ECO:0007669"/>
    <property type="project" value="UniProtKB-KW"/>
</dbReference>
<organism evidence="3 4">
    <name type="scientific">Streptomyces mobaraensis (strain ATCC 29032 / DSM 40847 / JCM 4168 / NBRC 13819 / NCIMB 11159 / IPCR 16-22)</name>
    <dbReference type="NCBI Taxonomy" id="1223523"/>
    <lineage>
        <taxon>Bacteria</taxon>
        <taxon>Bacillati</taxon>
        <taxon>Actinomycetota</taxon>
        <taxon>Actinomycetes</taxon>
        <taxon>Kitasatosporales</taxon>
        <taxon>Streptomycetaceae</taxon>
        <taxon>Streptomyces</taxon>
    </lineage>
</organism>
<evidence type="ECO:0000313" key="4">
    <source>
        <dbReference type="Proteomes" id="UP000011740"/>
    </source>
</evidence>
<dbReference type="Gene3D" id="3.90.79.10">
    <property type="entry name" value="Nucleoside Triphosphate Pyrophosphohydrolase"/>
    <property type="match status" value="1"/>
</dbReference>
<sequence>MPVWPGTAMPHAGRRGAPPTLRPEAEADIESTAGLILTASMPPPAEIMEASAAELRRFINEWAPWIKGTARESLPVDDPRRVAAERAADEATYRARCTGPGDGLASAFTYCRSLALITRELLAHRRKLGLAGADPAACVRVTARALICRPSPAEAGEQDVLMVSPAHPGVPGTNFRLPGGPAVAGEPTWEAMARTVREETGLAVRPARLLVTDWVRGDGSSAGITFVYAVAALGDEISVRLPEWPGLAGYAWVPVPGMDEHCSPHQARRVRAALDAARGGAPAELRLGTPAYDVAA</sequence>
<dbReference type="eggNOG" id="COG1051">
    <property type="taxonomic scope" value="Bacteria"/>
</dbReference>
<dbReference type="InterPro" id="IPR015797">
    <property type="entry name" value="NUDIX_hydrolase-like_dom_sf"/>
</dbReference>
<dbReference type="STRING" id="1223523.H340_10710"/>
<proteinExistence type="predicted"/>
<dbReference type="AlphaFoldDB" id="M3BLY9"/>
<dbReference type="InterPro" id="IPR046300">
    <property type="entry name" value="DUF6415"/>
</dbReference>
<reference evidence="3 4" key="1">
    <citation type="journal article" date="2013" name="Genome Announc.">
        <title>Whole-Genome Shotgun Assembly and Analysis of the Genome of Streptomyces mobaraensis DSM 40847, a Strain for Industrial Production of Microbial Transglutaminase.</title>
        <authorList>
            <person name="Yang H."/>
            <person name="He T."/>
            <person name="Wu W."/>
            <person name="Zhu W."/>
            <person name="Lu B."/>
            <person name="Sun W."/>
        </authorList>
    </citation>
    <scope>NUCLEOTIDE SEQUENCE [LARGE SCALE GENOMIC DNA]</scope>
    <source>
        <strain evidence="3 4">DSM 40847</strain>
    </source>
</reference>
<dbReference type="Pfam" id="PF19979">
    <property type="entry name" value="DUF6415"/>
    <property type="match status" value="1"/>
</dbReference>
<name>M3BLY9_STRM1</name>
<dbReference type="InterPro" id="IPR000086">
    <property type="entry name" value="NUDIX_hydrolase_dom"/>
</dbReference>
<gene>
    <name evidence="3" type="ORF">H340_10710</name>
</gene>
<dbReference type="Proteomes" id="UP000011740">
    <property type="component" value="Unassembled WGS sequence"/>
</dbReference>
<feature type="region of interest" description="Disordered" evidence="1">
    <location>
        <begin position="1"/>
        <end position="21"/>
    </location>
</feature>
<protein>
    <submittedName>
        <fullName evidence="3">NUDIX hydrolase</fullName>
    </submittedName>
</protein>
<keyword evidence="3" id="KW-0378">Hydrolase</keyword>
<dbReference type="PROSITE" id="PS51462">
    <property type="entry name" value="NUDIX"/>
    <property type="match status" value="1"/>
</dbReference>
<evidence type="ECO:0000256" key="1">
    <source>
        <dbReference type="SAM" id="MobiDB-lite"/>
    </source>
</evidence>
<dbReference type="PATRIC" id="fig|1223523.3.peg.2193"/>
<evidence type="ECO:0000313" key="3">
    <source>
        <dbReference type="EMBL" id="EMF00630.1"/>
    </source>
</evidence>
<dbReference type="EMBL" id="AORZ01000024">
    <property type="protein sequence ID" value="EMF00630.1"/>
    <property type="molecule type" value="Genomic_DNA"/>
</dbReference>
<dbReference type="SUPFAM" id="SSF55811">
    <property type="entry name" value="Nudix"/>
    <property type="match status" value="1"/>
</dbReference>
<dbReference type="Pfam" id="PF00293">
    <property type="entry name" value="NUDIX"/>
    <property type="match status" value="1"/>
</dbReference>
<comment type="caution">
    <text evidence="3">The sequence shown here is derived from an EMBL/GenBank/DDBJ whole genome shotgun (WGS) entry which is preliminary data.</text>
</comment>
<accession>M3BLY9</accession>
<feature type="domain" description="Nudix hydrolase" evidence="2">
    <location>
        <begin position="138"/>
        <end position="275"/>
    </location>
</feature>
<evidence type="ECO:0000259" key="2">
    <source>
        <dbReference type="PROSITE" id="PS51462"/>
    </source>
</evidence>